<dbReference type="SUPFAM" id="SSF56349">
    <property type="entry name" value="DNA breaking-rejoining enzymes"/>
    <property type="match status" value="1"/>
</dbReference>
<evidence type="ECO:0000256" key="3">
    <source>
        <dbReference type="ARBA" id="ARBA00023125"/>
    </source>
</evidence>
<dbReference type="InterPro" id="IPR004107">
    <property type="entry name" value="Integrase_SAM-like_N"/>
</dbReference>
<keyword evidence="4" id="KW-0233">DNA recombination</keyword>
<comment type="similarity">
    <text evidence="1">Belongs to the 'phage' integrase family.</text>
</comment>
<sequence length="372" mass="42444">MAGYPKKDKNGTYYFVLEAGTDSYGKRKRIKRRGFKKISEAKGAMAELMLEIQKGNLVFENKLSVGDYLEYWLENYAVTNLKPKTFAEYKKIIKTHLHPSLGHIPLRELKPIELQNYYREKLQSLSAQTVTHHHRVLSKALNDAIDWEFINKNVTKGAKPPKPVKQEMKTLNVEQLNELLKIAKEKTPVYFPVIYAAAHTGMRKSELMGLSWDNVDFATGKVYIRQTITEANGKYFFNTIPKNEKPRGVRLTLELSKLLQRLKAESDHRDEILGASFNPHNLVFCNTKGSIMAPSEITRALKRCLSAANLPDIRFHDLRHSHATILLKENVHPKIVSARLGHSKIQVTMDTYSHLTDSIEGIAVDHLNGLLE</sequence>
<dbReference type="PROSITE" id="PS51900">
    <property type="entry name" value="CB"/>
    <property type="match status" value="1"/>
</dbReference>
<gene>
    <name evidence="8" type="ORF">JCM21738_5240</name>
</gene>
<dbReference type="Gene3D" id="1.10.150.130">
    <property type="match status" value="1"/>
</dbReference>
<reference evidence="8 9" key="1">
    <citation type="submission" date="2013-12" db="EMBL/GenBank/DDBJ databases">
        <title>NBRP : Genome information of microbial organism related human and environment.</title>
        <authorList>
            <person name="Hattori M."/>
            <person name="Oshima K."/>
            <person name="Inaba H."/>
            <person name="Suda W."/>
            <person name="Sakamoto M."/>
            <person name="Iino T."/>
            <person name="Kitahara M."/>
            <person name="Oshida Y."/>
            <person name="Iida T."/>
            <person name="Kudo T."/>
            <person name="Itoh T."/>
            <person name="Ahmed I."/>
            <person name="Ohkuma M."/>
        </authorList>
    </citation>
    <scope>NUCLEOTIDE SEQUENCE [LARGE SCALE GENOMIC DNA]</scope>
    <source>
        <strain evidence="8 9">JCM 21738</strain>
    </source>
</reference>
<proteinExistence type="inferred from homology"/>
<dbReference type="CDD" id="cd01189">
    <property type="entry name" value="INT_ICEBs1_C_like"/>
    <property type="match status" value="1"/>
</dbReference>
<dbReference type="GO" id="GO:0006310">
    <property type="term" value="P:DNA recombination"/>
    <property type="evidence" value="ECO:0007669"/>
    <property type="project" value="UniProtKB-KW"/>
</dbReference>
<dbReference type="Pfam" id="PF14657">
    <property type="entry name" value="Arm-DNA-bind_4"/>
    <property type="match status" value="1"/>
</dbReference>
<protein>
    <submittedName>
        <fullName evidence="8">Site-specific recombinase</fullName>
    </submittedName>
</protein>
<evidence type="ECO:0000259" key="6">
    <source>
        <dbReference type="PROSITE" id="PS51898"/>
    </source>
</evidence>
<evidence type="ECO:0000256" key="1">
    <source>
        <dbReference type="ARBA" id="ARBA00008857"/>
    </source>
</evidence>
<dbReference type="InterPro" id="IPR013762">
    <property type="entry name" value="Integrase-like_cat_sf"/>
</dbReference>
<evidence type="ECO:0000256" key="4">
    <source>
        <dbReference type="ARBA" id="ARBA00023172"/>
    </source>
</evidence>
<feature type="domain" description="Core-binding (CB)" evidence="7">
    <location>
        <begin position="63"/>
        <end position="145"/>
    </location>
</feature>
<dbReference type="RefSeq" id="WP_023614672.1">
    <property type="nucleotide sequence ID" value="NZ_BAUW01000133.1"/>
</dbReference>
<keyword evidence="9" id="KW-1185">Reference proteome</keyword>
<dbReference type="GO" id="GO:0003677">
    <property type="term" value="F:DNA binding"/>
    <property type="evidence" value="ECO:0007669"/>
    <property type="project" value="UniProtKB-UniRule"/>
</dbReference>
<dbReference type="AlphaFoldDB" id="W4RV20"/>
<dbReference type="InterPro" id="IPR044068">
    <property type="entry name" value="CB"/>
</dbReference>
<evidence type="ECO:0000313" key="9">
    <source>
        <dbReference type="Proteomes" id="UP000018949"/>
    </source>
</evidence>
<dbReference type="GO" id="GO:0015074">
    <property type="term" value="P:DNA integration"/>
    <property type="evidence" value="ECO:0007669"/>
    <property type="project" value="UniProtKB-KW"/>
</dbReference>
<keyword evidence="2" id="KW-0229">DNA integration</keyword>
<dbReference type="PANTHER" id="PTHR30349">
    <property type="entry name" value="PHAGE INTEGRASE-RELATED"/>
    <property type="match status" value="1"/>
</dbReference>
<dbReference type="PROSITE" id="PS51898">
    <property type="entry name" value="TYR_RECOMBINASE"/>
    <property type="match status" value="1"/>
</dbReference>
<dbReference type="Pfam" id="PF00589">
    <property type="entry name" value="Phage_integrase"/>
    <property type="match status" value="1"/>
</dbReference>
<dbReference type="Proteomes" id="UP000018949">
    <property type="component" value="Unassembled WGS sequence"/>
</dbReference>
<dbReference type="Gene3D" id="1.10.443.10">
    <property type="entry name" value="Intergrase catalytic core"/>
    <property type="match status" value="1"/>
</dbReference>
<dbReference type="InterPro" id="IPR002104">
    <property type="entry name" value="Integrase_catalytic"/>
</dbReference>
<accession>W4RV20</accession>
<evidence type="ECO:0000259" key="7">
    <source>
        <dbReference type="PROSITE" id="PS51900"/>
    </source>
</evidence>
<dbReference type="InterPro" id="IPR010998">
    <property type="entry name" value="Integrase_recombinase_N"/>
</dbReference>
<organism evidence="8 9">
    <name type="scientific">Mesobacillus boroniphilus JCM 21738</name>
    <dbReference type="NCBI Taxonomy" id="1294265"/>
    <lineage>
        <taxon>Bacteria</taxon>
        <taxon>Bacillati</taxon>
        <taxon>Bacillota</taxon>
        <taxon>Bacilli</taxon>
        <taxon>Bacillales</taxon>
        <taxon>Bacillaceae</taxon>
        <taxon>Mesobacillus</taxon>
    </lineage>
</organism>
<comment type="caution">
    <text evidence="8">The sequence shown here is derived from an EMBL/GenBank/DDBJ whole genome shotgun (WGS) entry which is preliminary data.</text>
</comment>
<evidence type="ECO:0000313" key="8">
    <source>
        <dbReference type="EMBL" id="GAE48156.1"/>
    </source>
</evidence>
<evidence type="ECO:0000256" key="5">
    <source>
        <dbReference type="PROSITE-ProRule" id="PRU01248"/>
    </source>
</evidence>
<dbReference type="PANTHER" id="PTHR30349:SF64">
    <property type="entry name" value="PROPHAGE INTEGRASE INTD-RELATED"/>
    <property type="match status" value="1"/>
</dbReference>
<dbReference type="Pfam" id="PF14659">
    <property type="entry name" value="Phage_int_SAM_3"/>
    <property type="match status" value="1"/>
</dbReference>
<keyword evidence="3 5" id="KW-0238">DNA-binding</keyword>
<dbReference type="EMBL" id="BAUW01000133">
    <property type="protein sequence ID" value="GAE48156.1"/>
    <property type="molecule type" value="Genomic_DNA"/>
</dbReference>
<dbReference type="eggNOG" id="COG0582">
    <property type="taxonomic scope" value="Bacteria"/>
</dbReference>
<feature type="domain" description="Tyr recombinase" evidence="6">
    <location>
        <begin position="166"/>
        <end position="366"/>
    </location>
</feature>
<dbReference type="InterPro" id="IPR050090">
    <property type="entry name" value="Tyrosine_recombinase_XerCD"/>
</dbReference>
<name>W4RV20_9BACI</name>
<dbReference type="InterPro" id="IPR011010">
    <property type="entry name" value="DNA_brk_join_enz"/>
</dbReference>
<evidence type="ECO:0000256" key="2">
    <source>
        <dbReference type="ARBA" id="ARBA00022908"/>
    </source>
</evidence>
<dbReference type="InterPro" id="IPR028259">
    <property type="entry name" value="AP2-like_int_N"/>
</dbReference>